<dbReference type="Proteomes" id="UP000008988">
    <property type="component" value="Unassembled WGS sequence"/>
</dbReference>
<organism evidence="1 2">
    <name type="scientific">Saccharomyces cerevisiae (strain AWRI1631)</name>
    <name type="common">Baker's yeast</name>
    <dbReference type="NCBI Taxonomy" id="545124"/>
    <lineage>
        <taxon>Eukaryota</taxon>
        <taxon>Fungi</taxon>
        <taxon>Dikarya</taxon>
        <taxon>Ascomycota</taxon>
        <taxon>Saccharomycotina</taxon>
        <taxon>Saccharomycetes</taxon>
        <taxon>Saccharomycetales</taxon>
        <taxon>Saccharomycetaceae</taxon>
        <taxon>Saccharomyces</taxon>
    </lineage>
</organism>
<accession>B5VPF0</accession>
<comment type="caution">
    <text evidence="1">The sequence shown here is derived from an EMBL/GenBank/DDBJ whole genome shotgun (WGS) entry which is preliminary data.</text>
</comment>
<sequence>MDESGIEPETSPMLRERATDYATRPICIEDFEEV</sequence>
<gene>
    <name evidence="1" type="ORF">AWRI1631_131630</name>
</gene>
<evidence type="ECO:0000313" key="2">
    <source>
        <dbReference type="Proteomes" id="UP000008988"/>
    </source>
</evidence>
<proteinExistence type="predicted"/>
<evidence type="ECO:0000313" key="1">
    <source>
        <dbReference type="EMBL" id="EDZ70195.1"/>
    </source>
</evidence>
<protein>
    <submittedName>
        <fullName evidence="1">Uncharacterized protein</fullName>
    </submittedName>
</protein>
<dbReference type="EMBL" id="ABSV01001800">
    <property type="protein sequence ID" value="EDZ70195.1"/>
    <property type="molecule type" value="Genomic_DNA"/>
</dbReference>
<dbReference type="AlphaFoldDB" id="B5VPF0"/>
<name>B5VPF0_YEAS6</name>
<reference evidence="1 2" key="1">
    <citation type="journal article" date="2008" name="FEMS Yeast Res.">
        <title>Comparative genome analysis of a Saccharomyces cerevisiae wine strain.</title>
        <authorList>
            <person name="Borneman A.R."/>
            <person name="Forgan A.H."/>
            <person name="Pretorius I.S."/>
            <person name="Chambers P.J."/>
        </authorList>
    </citation>
    <scope>NUCLEOTIDE SEQUENCE [LARGE SCALE GENOMIC DNA]</scope>
    <source>
        <strain evidence="1 2">AWRI1631</strain>
    </source>
</reference>